<dbReference type="Proteomes" id="UP001059773">
    <property type="component" value="Chromosome"/>
</dbReference>
<reference evidence="1" key="1">
    <citation type="submission" date="2022-07" db="EMBL/GenBank/DDBJ databases">
        <title>FELIX.</title>
        <authorList>
            <person name="Wan K.H."/>
            <person name="Park S."/>
            <person name="Lawrence Q."/>
            <person name="Eichenberger J.P."/>
            <person name="Booth B.W."/>
            <person name="Piaggio A.J."/>
            <person name="Chandler J.C."/>
            <person name="Franklin A.B."/>
            <person name="Celniker S.E."/>
        </authorList>
    </citation>
    <scope>NUCLEOTIDE SEQUENCE</scope>
    <source>
        <strain evidence="1">QA-1986 374</strain>
    </source>
</reference>
<dbReference type="EMBL" id="CP101914">
    <property type="protein sequence ID" value="UUI01111.1"/>
    <property type="molecule type" value="Genomic_DNA"/>
</dbReference>
<evidence type="ECO:0008006" key="3">
    <source>
        <dbReference type="Google" id="ProtNLM"/>
    </source>
</evidence>
<proteinExistence type="predicted"/>
<accession>A0ABY5JLV0</accession>
<gene>
    <name evidence="1" type="ORF">NP439_13670</name>
</gene>
<sequence length="240" mass="28074">MLYFETGGLRAILRGKTNHPVYSIALLTDASQEEHQDAFYYSFYGTELTYAYNTYRFHEKDPKELKKSDNPFALAVLAGIYASKNKGKEAKDHEKMLRYKQQLLNLAFEKYSHRTNYLAALLYFIDYMMLIPSDLQEQLYETLPIAQNEKEEKIIMGLEQLRDTPTFGRLYREIEEKATKKGLEQGIEQGIKQGKEQGVKDTQRKFVKNLLDRDYAEEEIAELTGLELEEVRKLRKSLEN</sequence>
<evidence type="ECO:0000313" key="1">
    <source>
        <dbReference type="EMBL" id="UUI01111.1"/>
    </source>
</evidence>
<keyword evidence="2" id="KW-1185">Reference proteome</keyword>
<evidence type="ECO:0000313" key="2">
    <source>
        <dbReference type="Proteomes" id="UP001059773"/>
    </source>
</evidence>
<organism evidence="1 2">
    <name type="scientific">Oceanobacillus jeddahense</name>
    <dbReference type="NCBI Taxonomy" id="1462527"/>
    <lineage>
        <taxon>Bacteria</taxon>
        <taxon>Bacillati</taxon>
        <taxon>Bacillota</taxon>
        <taxon>Bacilli</taxon>
        <taxon>Bacillales</taxon>
        <taxon>Bacillaceae</taxon>
        <taxon>Oceanobacillus</taxon>
    </lineage>
</organism>
<name>A0ABY5JLV0_9BACI</name>
<dbReference type="RefSeq" id="WP_256706540.1">
    <property type="nucleotide sequence ID" value="NZ_CP101914.1"/>
</dbReference>
<protein>
    <recommendedName>
        <fullName evidence="3">Transposase</fullName>
    </recommendedName>
</protein>